<accession>A0A1M5TVQ1</accession>
<name>A0A1M5TVQ1_9GAMM</name>
<dbReference type="EMBL" id="FQXG01000003">
    <property type="protein sequence ID" value="SHH54794.1"/>
    <property type="molecule type" value="Genomic_DNA"/>
</dbReference>
<protein>
    <submittedName>
        <fullName evidence="1">Uncharacterized protein</fullName>
    </submittedName>
</protein>
<keyword evidence="2" id="KW-1185">Reference proteome</keyword>
<gene>
    <name evidence="1" type="ORF">SAMN02745129_2295</name>
</gene>
<evidence type="ECO:0000313" key="2">
    <source>
        <dbReference type="Proteomes" id="UP000184268"/>
    </source>
</evidence>
<dbReference type="Proteomes" id="UP000184268">
    <property type="component" value="Unassembled WGS sequence"/>
</dbReference>
<organism evidence="1 2">
    <name type="scientific">Ferrimonas marina</name>
    <dbReference type="NCBI Taxonomy" id="299255"/>
    <lineage>
        <taxon>Bacteria</taxon>
        <taxon>Pseudomonadati</taxon>
        <taxon>Pseudomonadota</taxon>
        <taxon>Gammaproteobacteria</taxon>
        <taxon>Alteromonadales</taxon>
        <taxon>Ferrimonadaceae</taxon>
        <taxon>Ferrimonas</taxon>
    </lineage>
</organism>
<proteinExistence type="predicted"/>
<dbReference type="AlphaFoldDB" id="A0A1M5TVQ1"/>
<dbReference type="STRING" id="299255.SAMN02745129_2295"/>
<evidence type="ECO:0000313" key="1">
    <source>
        <dbReference type="EMBL" id="SHH54794.1"/>
    </source>
</evidence>
<reference evidence="1 2" key="1">
    <citation type="submission" date="2016-11" db="EMBL/GenBank/DDBJ databases">
        <authorList>
            <person name="Jaros S."/>
            <person name="Januszkiewicz K."/>
            <person name="Wedrychowicz H."/>
        </authorList>
    </citation>
    <scope>NUCLEOTIDE SEQUENCE [LARGE SCALE GENOMIC DNA]</scope>
    <source>
        <strain evidence="1 2">DSM 16917</strain>
    </source>
</reference>
<sequence length="115" mass="13008">MEQHALQTQIAQHLAQQCRELSDVAWNTQCQQMHAEAQGKAQLSDQLGAELRSQLRERNAAKATQAFFSRTGVQRWAQLYSEHQGKLPMLRGALASSLEQTWGKQLRQLANTPTH</sequence>
<dbReference type="RefSeq" id="WP_067655928.1">
    <property type="nucleotide sequence ID" value="NZ_FQXG01000003.1"/>
</dbReference>